<dbReference type="GO" id="GO:0004760">
    <property type="term" value="F:L-serine-pyruvate transaminase activity"/>
    <property type="evidence" value="ECO:0007669"/>
    <property type="project" value="TreeGrafter"/>
</dbReference>
<dbReference type="GO" id="GO:0019265">
    <property type="term" value="P:glycine biosynthetic process, by transamination of glyoxylate"/>
    <property type="evidence" value="ECO:0007669"/>
    <property type="project" value="TreeGrafter"/>
</dbReference>
<dbReference type="SUPFAM" id="SSF53383">
    <property type="entry name" value="PLP-dependent transferases"/>
    <property type="match status" value="1"/>
</dbReference>
<evidence type="ECO:0000313" key="5">
    <source>
        <dbReference type="EMBL" id="GAJ03847.1"/>
    </source>
</evidence>
<evidence type="ECO:0000256" key="4">
    <source>
        <dbReference type="ARBA" id="ARBA00022898"/>
    </source>
</evidence>
<keyword evidence="2" id="KW-0032">Aminotransferase</keyword>
<gene>
    <name evidence="5" type="ORF">S12H4_46549</name>
</gene>
<keyword evidence="4" id="KW-0663">Pyridoxal phosphate</keyword>
<proteinExistence type="predicted"/>
<keyword evidence="3" id="KW-0808">Transferase</keyword>
<dbReference type="PANTHER" id="PTHR21152:SF24">
    <property type="entry name" value="ALANINE--GLYOXYLATE AMINOTRANSFERASE 1"/>
    <property type="match status" value="1"/>
</dbReference>
<dbReference type="Gene3D" id="3.90.1150.10">
    <property type="entry name" value="Aspartate Aminotransferase, domain 1"/>
    <property type="match status" value="1"/>
</dbReference>
<dbReference type="GO" id="GO:0008453">
    <property type="term" value="F:alanine-glyoxylate transaminase activity"/>
    <property type="evidence" value="ECO:0007669"/>
    <property type="project" value="TreeGrafter"/>
</dbReference>
<feature type="non-terminal residue" evidence="5">
    <location>
        <position position="1"/>
    </location>
</feature>
<dbReference type="PANTHER" id="PTHR21152">
    <property type="entry name" value="AMINOTRANSFERASE CLASS V"/>
    <property type="match status" value="1"/>
</dbReference>
<dbReference type="InterPro" id="IPR015422">
    <property type="entry name" value="PyrdxlP-dep_Trfase_small"/>
</dbReference>
<evidence type="ECO:0000256" key="1">
    <source>
        <dbReference type="ARBA" id="ARBA00001933"/>
    </source>
</evidence>
<comment type="caution">
    <text evidence="5">The sequence shown here is derived from an EMBL/GenBank/DDBJ whole genome shotgun (WGS) entry which is preliminary data.</text>
</comment>
<dbReference type="AlphaFoldDB" id="X1UJT2"/>
<name>X1UJT2_9ZZZZ</name>
<evidence type="ECO:0000256" key="3">
    <source>
        <dbReference type="ARBA" id="ARBA00022679"/>
    </source>
</evidence>
<dbReference type="GO" id="GO:0005777">
    <property type="term" value="C:peroxisome"/>
    <property type="evidence" value="ECO:0007669"/>
    <property type="project" value="TreeGrafter"/>
</dbReference>
<comment type="cofactor">
    <cofactor evidence="1">
        <name>pyridoxal 5'-phosphate</name>
        <dbReference type="ChEBI" id="CHEBI:597326"/>
    </cofactor>
</comment>
<dbReference type="EMBL" id="BARW01028892">
    <property type="protein sequence ID" value="GAJ03847.1"/>
    <property type="molecule type" value="Genomic_DNA"/>
</dbReference>
<protein>
    <recommendedName>
        <fullName evidence="6">Aminotransferase class V domain-containing protein</fullName>
    </recommendedName>
</protein>
<evidence type="ECO:0000256" key="2">
    <source>
        <dbReference type="ARBA" id="ARBA00022576"/>
    </source>
</evidence>
<dbReference type="InterPro" id="IPR015424">
    <property type="entry name" value="PyrdxlP-dep_Trfase"/>
</dbReference>
<accession>X1UJT2</accession>
<sequence>HRRFALAFQSGLEKIGFKILPPKGIRANTVSTVLYPSGIEDLTFREKLYENGILVSAGKGVLAGKLFRIGHMGNITENEVVATMSIIEKTLSEFNYDFELGSGIGAAEKVLFAK</sequence>
<evidence type="ECO:0008006" key="6">
    <source>
        <dbReference type="Google" id="ProtNLM"/>
    </source>
</evidence>
<organism evidence="5">
    <name type="scientific">marine sediment metagenome</name>
    <dbReference type="NCBI Taxonomy" id="412755"/>
    <lineage>
        <taxon>unclassified sequences</taxon>
        <taxon>metagenomes</taxon>
        <taxon>ecological metagenomes</taxon>
    </lineage>
</organism>
<reference evidence="5" key="1">
    <citation type="journal article" date="2014" name="Front. Microbiol.">
        <title>High frequency of phylogenetically diverse reductive dehalogenase-homologous genes in deep subseafloor sedimentary metagenomes.</title>
        <authorList>
            <person name="Kawai M."/>
            <person name="Futagami T."/>
            <person name="Toyoda A."/>
            <person name="Takaki Y."/>
            <person name="Nishi S."/>
            <person name="Hori S."/>
            <person name="Arai W."/>
            <person name="Tsubouchi T."/>
            <person name="Morono Y."/>
            <person name="Uchiyama I."/>
            <person name="Ito T."/>
            <person name="Fujiyama A."/>
            <person name="Inagaki F."/>
            <person name="Takami H."/>
        </authorList>
    </citation>
    <scope>NUCLEOTIDE SEQUENCE</scope>
    <source>
        <strain evidence="5">Expedition CK06-06</strain>
    </source>
</reference>